<evidence type="ECO:0000256" key="1">
    <source>
        <dbReference type="SAM" id="SignalP"/>
    </source>
</evidence>
<dbReference type="Pfam" id="PF10988">
    <property type="entry name" value="DUF2807"/>
    <property type="match status" value="1"/>
</dbReference>
<accession>A0A328ACI1</accession>
<evidence type="ECO:0000259" key="2">
    <source>
        <dbReference type="Pfam" id="PF10988"/>
    </source>
</evidence>
<proteinExistence type="predicted"/>
<feature type="chain" id="PRO_5016265315" description="Putative auto-transporter adhesin head GIN domain-containing protein" evidence="1">
    <location>
        <begin position="22"/>
        <end position="276"/>
    </location>
</feature>
<reference evidence="4" key="1">
    <citation type="submission" date="2018-05" db="EMBL/GenBank/DDBJ databases">
        <authorList>
            <person name="Li X."/>
        </authorList>
    </citation>
    <scope>NUCLEOTIDE SEQUENCE [LARGE SCALE GENOMIC DNA]</scope>
    <source>
        <strain evidence="4">YIM 73061</strain>
    </source>
</reference>
<dbReference type="EMBL" id="QFYR01000005">
    <property type="protein sequence ID" value="RAK51084.1"/>
    <property type="molecule type" value="Genomic_DNA"/>
</dbReference>
<keyword evidence="4" id="KW-1185">Reference proteome</keyword>
<organism evidence="3 4">
    <name type="scientific">Phenylobacterium deserti</name>
    <dbReference type="NCBI Taxonomy" id="1914756"/>
    <lineage>
        <taxon>Bacteria</taxon>
        <taxon>Pseudomonadati</taxon>
        <taxon>Pseudomonadota</taxon>
        <taxon>Alphaproteobacteria</taxon>
        <taxon>Caulobacterales</taxon>
        <taxon>Caulobacteraceae</taxon>
        <taxon>Phenylobacterium</taxon>
    </lineage>
</organism>
<dbReference type="OrthoDB" id="7184708at2"/>
<dbReference type="RefSeq" id="WP_111516392.1">
    <property type="nucleotide sequence ID" value="NZ_QFYR01000005.1"/>
</dbReference>
<sequence>MRLPVVGLAAAAVLCAGAAHAQSVEIKDAVARVTVVPEDRGDVKVEVIRGNPRLPLQVRSMGGRTIVDGDLRMNRIRNCGGEGANSRVEVAGIGPVAWRDMPEVVIRTPRNVKVSAGGAVFGSVGRAASVDLANAGCGDWLVADVQGELKLSQAGSGDTRAGSSGRAHVRVAGSGDVAAAVVRGPLQVDVAGSGDVAVGSVNGELDVRIAGSGDVRIGGGRANEMKVSIAGSGDVDFRGVADSLKARVAGSGDVRAREVRGPVSKQVIGSGGVTIG</sequence>
<dbReference type="Proteomes" id="UP000249725">
    <property type="component" value="Unassembled WGS sequence"/>
</dbReference>
<gene>
    <name evidence="3" type="ORF">DJ018_18205</name>
</gene>
<comment type="caution">
    <text evidence="3">The sequence shown here is derived from an EMBL/GenBank/DDBJ whole genome shotgun (WGS) entry which is preliminary data.</text>
</comment>
<name>A0A328ACI1_9CAUL</name>
<dbReference type="AlphaFoldDB" id="A0A328ACI1"/>
<dbReference type="InterPro" id="IPR021255">
    <property type="entry name" value="DUF2807"/>
</dbReference>
<dbReference type="Gene3D" id="2.160.20.120">
    <property type="match status" value="1"/>
</dbReference>
<protein>
    <recommendedName>
        <fullName evidence="2">Putative auto-transporter adhesin head GIN domain-containing protein</fullName>
    </recommendedName>
</protein>
<evidence type="ECO:0000313" key="3">
    <source>
        <dbReference type="EMBL" id="RAK51084.1"/>
    </source>
</evidence>
<evidence type="ECO:0000313" key="4">
    <source>
        <dbReference type="Proteomes" id="UP000249725"/>
    </source>
</evidence>
<keyword evidence="1" id="KW-0732">Signal</keyword>
<feature type="domain" description="Putative auto-transporter adhesin head GIN" evidence="2">
    <location>
        <begin position="186"/>
        <end position="273"/>
    </location>
</feature>
<feature type="signal peptide" evidence="1">
    <location>
        <begin position="1"/>
        <end position="21"/>
    </location>
</feature>